<evidence type="ECO:0000256" key="2">
    <source>
        <dbReference type="ARBA" id="ARBA00023186"/>
    </source>
</evidence>
<keyword evidence="4" id="KW-1185">Reference proteome</keyword>
<dbReference type="PANTHER" id="PTHR20903:SF0">
    <property type="entry name" value="PREFOLDIN SUBUNIT 1"/>
    <property type="match status" value="1"/>
</dbReference>
<evidence type="ECO:0000256" key="1">
    <source>
        <dbReference type="ARBA" id="ARBA00008045"/>
    </source>
</evidence>
<dbReference type="RefSeq" id="XP_017987341.1">
    <property type="nucleotide sequence ID" value="XM_018132081.1"/>
</dbReference>
<dbReference type="STRING" id="45286.A0A0X8HRY3"/>
<dbReference type="Proteomes" id="UP000243052">
    <property type="component" value="Chromosome iv"/>
</dbReference>
<evidence type="ECO:0000313" key="3">
    <source>
        <dbReference type="EMBL" id="AMD20345.1"/>
    </source>
</evidence>
<dbReference type="Pfam" id="PF01920">
    <property type="entry name" value="Prefoldin_2"/>
    <property type="match status" value="1"/>
</dbReference>
<dbReference type="OrthoDB" id="2015447at2759"/>
<proteinExistence type="inferred from homology"/>
<keyword evidence="2" id="KW-0143">Chaperone</keyword>
<dbReference type="EMBL" id="CP014244">
    <property type="protein sequence ID" value="AMD20345.1"/>
    <property type="molecule type" value="Genomic_DNA"/>
</dbReference>
<dbReference type="GO" id="GO:0044183">
    <property type="term" value="F:protein folding chaperone"/>
    <property type="evidence" value="ECO:0007669"/>
    <property type="project" value="TreeGrafter"/>
</dbReference>
<dbReference type="SUPFAM" id="SSF46579">
    <property type="entry name" value="Prefoldin"/>
    <property type="match status" value="1"/>
</dbReference>
<dbReference type="InterPro" id="IPR009053">
    <property type="entry name" value="Prefoldin"/>
</dbReference>
<dbReference type="GO" id="GO:0005737">
    <property type="term" value="C:cytoplasm"/>
    <property type="evidence" value="ECO:0007669"/>
    <property type="project" value="TreeGrafter"/>
</dbReference>
<organism evidence="3 4">
    <name type="scientific">Eremothecium sinecaudum</name>
    <dbReference type="NCBI Taxonomy" id="45286"/>
    <lineage>
        <taxon>Eukaryota</taxon>
        <taxon>Fungi</taxon>
        <taxon>Dikarya</taxon>
        <taxon>Ascomycota</taxon>
        <taxon>Saccharomycotina</taxon>
        <taxon>Saccharomycetes</taxon>
        <taxon>Saccharomycetales</taxon>
        <taxon>Saccharomycetaceae</taxon>
        <taxon>Eremothecium</taxon>
    </lineage>
</organism>
<gene>
    <name evidence="3" type="ORF">AW171_hschr42234</name>
</gene>
<reference evidence="3 4" key="1">
    <citation type="submission" date="2016-01" db="EMBL/GenBank/DDBJ databases">
        <title>Genome sequence of the yeast Holleya sinecauda.</title>
        <authorList>
            <person name="Dietrich F.S."/>
        </authorList>
    </citation>
    <scope>NUCLEOTIDE SEQUENCE [LARGE SCALE GENOMIC DNA]</scope>
    <source>
        <strain evidence="3 4">ATCC 58844</strain>
    </source>
</reference>
<evidence type="ECO:0000313" key="4">
    <source>
        <dbReference type="Proteomes" id="UP000243052"/>
    </source>
</evidence>
<dbReference type="GO" id="GO:0016272">
    <property type="term" value="C:prefoldin complex"/>
    <property type="evidence" value="ECO:0007669"/>
    <property type="project" value="InterPro"/>
</dbReference>
<comment type="similarity">
    <text evidence="1">Belongs to the prefoldin subunit beta family.</text>
</comment>
<protein>
    <submittedName>
        <fullName evidence="3">HDL399Wp</fullName>
    </submittedName>
</protein>
<sequence>MSSNDKLIQEIAAGVRSAKAELDLVVAHLNQMQSRKELAQITSKELASYPVDDIWRSCGKMFMLQKKDTYTEELKKDETAIDGQISALKVKKHYLETTAHNAMEALQKAVQQK</sequence>
<name>A0A0X8HRY3_9SACH</name>
<accession>A0A0X8HRY3</accession>
<dbReference type="Gene3D" id="1.10.287.370">
    <property type="match status" value="1"/>
</dbReference>
<dbReference type="GO" id="GO:0051082">
    <property type="term" value="F:unfolded protein binding"/>
    <property type="evidence" value="ECO:0007669"/>
    <property type="project" value="InterPro"/>
</dbReference>
<dbReference type="AlphaFoldDB" id="A0A0X8HRY3"/>
<dbReference type="GeneID" id="28723588"/>
<dbReference type="InterPro" id="IPR002777">
    <property type="entry name" value="PFD_beta-like"/>
</dbReference>
<dbReference type="PANTHER" id="PTHR20903">
    <property type="entry name" value="PREFOLDIN SUBUNIT 1-RELATED"/>
    <property type="match status" value="1"/>
</dbReference>